<evidence type="ECO:0000256" key="3">
    <source>
        <dbReference type="ARBA" id="ARBA00023002"/>
    </source>
</evidence>
<organism evidence="6 7">
    <name type="scientific">Paracoccus nototheniae</name>
    <dbReference type="NCBI Taxonomy" id="2489002"/>
    <lineage>
        <taxon>Bacteria</taxon>
        <taxon>Pseudomonadati</taxon>
        <taxon>Pseudomonadota</taxon>
        <taxon>Alphaproteobacteria</taxon>
        <taxon>Rhodobacterales</taxon>
        <taxon>Paracoccaceae</taxon>
        <taxon>Paracoccus</taxon>
    </lineage>
</organism>
<keyword evidence="7" id="KW-1185">Reference proteome</keyword>
<dbReference type="PRINTS" id="PR00368">
    <property type="entry name" value="FADPNR"/>
</dbReference>
<dbReference type="SUPFAM" id="SSF51905">
    <property type="entry name" value="FAD/NAD(P)-binding domain"/>
    <property type="match status" value="1"/>
</dbReference>
<name>A0ABW4DTG2_9RHOB</name>
<evidence type="ECO:0000313" key="6">
    <source>
        <dbReference type="EMBL" id="MFD1481042.1"/>
    </source>
</evidence>
<evidence type="ECO:0000313" key="7">
    <source>
        <dbReference type="Proteomes" id="UP001597302"/>
    </source>
</evidence>
<evidence type="ECO:0000259" key="5">
    <source>
        <dbReference type="Pfam" id="PF07992"/>
    </source>
</evidence>
<evidence type="ECO:0000256" key="2">
    <source>
        <dbReference type="ARBA" id="ARBA00022630"/>
    </source>
</evidence>
<keyword evidence="2" id="KW-0285">Flavoprotein</keyword>
<keyword evidence="3" id="KW-0560">Oxidoreductase</keyword>
<proteinExistence type="predicted"/>
<dbReference type="RefSeq" id="WP_165571142.1">
    <property type="nucleotide sequence ID" value="NZ_CBCSAJ010000037.1"/>
</dbReference>
<dbReference type="InterPro" id="IPR050097">
    <property type="entry name" value="Ferredoxin-NADP_redctase_2"/>
</dbReference>
<comment type="caution">
    <text evidence="6">The sequence shown here is derived from an EMBL/GenBank/DDBJ whole genome shotgun (WGS) entry which is preliminary data.</text>
</comment>
<accession>A0ABW4DTG2</accession>
<dbReference type="Proteomes" id="UP001597302">
    <property type="component" value="Unassembled WGS sequence"/>
</dbReference>
<dbReference type="PRINTS" id="PR00469">
    <property type="entry name" value="PNDRDTASEII"/>
</dbReference>
<dbReference type="EMBL" id="JBHTOQ010000017">
    <property type="protein sequence ID" value="MFD1481042.1"/>
    <property type="molecule type" value="Genomic_DNA"/>
</dbReference>
<reference evidence="7" key="1">
    <citation type="journal article" date="2019" name="Int. J. Syst. Evol. Microbiol.">
        <title>The Global Catalogue of Microorganisms (GCM) 10K type strain sequencing project: providing services to taxonomists for standard genome sequencing and annotation.</title>
        <authorList>
            <consortium name="The Broad Institute Genomics Platform"/>
            <consortium name="The Broad Institute Genome Sequencing Center for Infectious Disease"/>
            <person name="Wu L."/>
            <person name="Ma J."/>
        </authorList>
    </citation>
    <scope>NUCLEOTIDE SEQUENCE [LARGE SCALE GENOMIC DNA]</scope>
    <source>
        <strain evidence="7">CCM 8875</strain>
    </source>
</reference>
<dbReference type="InterPro" id="IPR023753">
    <property type="entry name" value="FAD/NAD-binding_dom"/>
</dbReference>
<feature type="domain" description="FAD/NAD(P)-binding" evidence="5">
    <location>
        <begin position="3"/>
        <end position="281"/>
    </location>
</feature>
<sequence length="334" mass="35075">MLDCIVVGGGPAGLTAAIYLARFRRRVVVVDAGESRTGLIPRSYNHPGFPSGIEGRVLLQRMHRQLTELDVPVLREKAIRIDRLPKGGFEVLAEKLLLARQVILATGVRDRIPAIAGASAAVTSGRIRLCPVCDAFELTGEPVGVVGADRHAAAEALFVSHYSRRTTLLTLGQPLDLQDVDRATLINAGIEIELAADWTWDFGGAGVTLHRLNHPSRSYAAICSGLGCDPQTGLARDLGVSLDDDGCVQTDAHQQTDVPGGLAAGDVVTGLNQIGVAMGQAEIAAARVHNLLREAENRTLGPAPCGADAGHAPPSVPVTKNHSEPPAGPARAPQ</sequence>
<feature type="region of interest" description="Disordered" evidence="4">
    <location>
        <begin position="302"/>
        <end position="334"/>
    </location>
</feature>
<evidence type="ECO:0000256" key="4">
    <source>
        <dbReference type="SAM" id="MobiDB-lite"/>
    </source>
</evidence>
<gene>
    <name evidence="6" type="ORF">ACFQ5P_07030</name>
</gene>
<evidence type="ECO:0000256" key="1">
    <source>
        <dbReference type="ARBA" id="ARBA00018719"/>
    </source>
</evidence>
<dbReference type="Gene3D" id="3.50.50.60">
    <property type="entry name" value="FAD/NAD(P)-binding domain"/>
    <property type="match status" value="2"/>
</dbReference>
<protein>
    <recommendedName>
        <fullName evidence="1">Thioredoxin reductase</fullName>
    </recommendedName>
</protein>
<dbReference type="PANTHER" id="PTHR48105">
    <property type="entry name" value="THIOREDOXIN REDUCTASE 1-RELATED-RELATED"/>
    <property type="match status" value="1"/>
</dbReference>
<dbReference type="InterPro" id="IPR036188">
    <property type="entry name" value="FAD/NAD-bd_sf"/>
</dbReference>
<dbReference type="Pfam" id="PF07992">
    <property type="entry name" value="Pyr_redox_2"/>
    <property type="match status" value="1"/>
</dbReference>